<keyword evidence="1" id="KW-0812">Transmembrane</keyword>
<organism evidence="2 3">
    <name type="scientific">Armillaria luteobubalina</name>
    <dbReference type="NCBI Taxonomy" id="153913"/>
    <lineage>
        <taxon>Eukaryota</taxon>
        <taxon>Fungi</taxon>
        <taxon>Dikarya</taxon>
        <taxon>Basidiomycota</taxon>
        <taxon>Agaricomycotina</taxon>
        <taxon>Agaricomycetes</taxon>
        <taxon>Agaricomycetidae</taxon>
        <taxon>Agaricales</taxon>
        <taxon>Marasmiineae</taxon>
        <taxon>Physalacriaceae</taxon>
        <taxon>Armillaria</taxon>
    </lineage>
</organism>
<evidence type="ECO:0000313" key="2">
    <source>
        <dbReference type="EMBL" id="KAK0489513.1"/>
    </source>
</evidence>
<feature type="transmembrane region" description="Helical" evidence="1">
    <location>
        <begin position="146"/>
        <end position="167"/>
    </location>
</feature>
<feature type="transmembrane region" description="Helical" evidence="1">
    <location>
        <begin position="6"/>
        <end position="31"/>
    </location>
</feature>
<feature type="non-terminal residue" evidence="2">
    <location>
        <position position="1"/>
    </location>
</feature>
<feature type="transmembrane region" description="Helical" evidence="1">
    <location>
        <begin position="187"/>
        <end position="210"/>
    </location>
</feature>
<protein>
    <submittedName>
        <fullName evidence="2">Uncharacterized protein</fullName>
    </submittedName>
</protein>
<dbReference type="Proteomes" id="UP001175228">
    <property type="component" value="Unassembled WGS sequence"/>
</dbReference>
<dbReference type="AlphaFoldDB" id="A0AA39PS34"/>
<reference evidence="2" key="1">
    <citation type="submission" date="2023-06" db="EMBL/GenBank/DDBJ databases">
        <authorList>
            <consortium name="Lawrence Berkeley National Laboratory"/>
            <person name="Ahrendt S."/>
            <person name="Sahu N."/>
            <person name="Indic B."/>
            <person name="Wong-Bajracharya J."/>
            <person name="Merenyi Z."/>
            <person name="Ke H.-M."/>
            <person name="Monk M."/>
            <person name="Kocsube S."/>
            <person name="Drula E."/>
            <person name="Lipzen A."/>
            <person name="Balint B."/>
            <person name="Henrissat B."/>
            <person name="Andreopoulos B."/>
            <person name="Martin F.M."/>
            <person name="Harder C.B."/>
            <person name="Rigling D."/>
            <person name="Ford K.L."/>
            <person name="Foster G.D."/>
            <person name="Pangilinan J."/>
            <person name="Papanicolaou A."/>
            <person name="Barry K."/>
            <person name="LaButti K."/>
            <person name="Viragh M."/>
            <person name="Koriabine M."/>
            <person name="Yan M."/>
            <person name="Riley R."/>
            <person name="Champramary S."/>
            <person name="Plett K.L."/>
            <person name="Tsai I.J."/>
            <person name="Slot J."/>
            <person name="Sipos G."/>
            <person name="Plett J."/>
            <person name="Nagy L.G."/>
            <person name="Grigoriev I.V."/>
        </authorList>
    </citation>
    <scope>NUCLEOTIDE SEQUENCE</scope>
    <source>
        <strain evidence="2">HWK02</strain>
    </source>
</reference>
<feature type="transmembrane region" description="Helical" evidence="1">
    <location>
        <begin position="38"/>
        <end position="58"/>
    </location>
</feature>
<name>A0AA39PS34_9AGAR</name>
<proteinExistence type="predicted"/>
<feature type="transmembrane region" description="Helical" evidence="1">
    <location>
        <begin position="216"/>
        <end position="235"/>
    </location>
</feature>
<evidence type="ECO:0000313" key="3">
    <source>
        <dbReference type="Proteomes" id="UP001175228"/>
    </source>
</evidence>
<dbReference type="EMBL" id="JAUEPU010000038">
    <property type="protein sequence ID" value="KAK0489513.1"/>
    <property type="molecule type" value="Genomic_DNA"/>
</dbReference>
<feature type="transmembrane region" description="Helical" evidence="1">
    <location>
        <begin position="120"/>
        <end position="140"/>
    </location>
</feature>
<keyword evidence="1" id="KW-0472">Membrane</keyword>
<keyword evidence="1" id="KW-1133">Transmembrane helix</keyword>
<comment type="caution">
    <text evidence="2">The sequence shown here is derived from an EMBL/GenBank/DDBJ whole genome shotgun (WGS) entry which is preliminary data.</text>
</comment>
<feature type="transmembrane region" description="Helical" evidence="1">
    <location>
        <begin position="78"/>
        <end position="99"/>
    </location>
</feature>
<evidence type="ECO:0000256" key="1">
    <source>
        <dbReference type="SAM" id="Phobius"/>
    </source>
</evidence>
<gene>
    <name evidence="2" type="ORF">EDD18DRAFT_1189620</name>
</gene>
<accession>A0AA39PS34</accession>
<sequence length="274" mass="30938">MQTLFYTFIGLQLSGAIGMLLIFLTVVFSPLVKRCSTWYTFCVSWILSCFSYSLLFFVGGSDPSHVPNRNLCITQAALIYSVPTLTALTTLSLLVHSWYNVHFGISRPPLEANYKTVITLLVAPYIIWLFMFLGFLLFGLAHSPLVNRLIIITSSMLPVQASLGLSLCRNLYHNDSRSTISRPTLQVVIRVMIFSFLTLVAFAEGVIYIFDISPGPFVDIIMAWLPVFGVLIFGMQKDIFRTWILWTSRLVKSPKIPYRRDSTPSLTPDNSVRS</sequence>
<keyword evidence="3" id="KW-1185">Reference proteome</keyword>